<dbReference type="AlphaFoldDB" id="A0A0G1C6A4"/>
<comment type="similarity">
    <text evidence="1">Belongs to the UPF0213 family.</text>
</comment>
<feature type="domain" description="GIY-YIG" evidence="2">
    <location>
        <begin position="16"/>
        <end position="94"/>
    </location>
</feature>
<comment type="caution">
    <text evidence="3">The sequence shown here is derived from an EMBL/GenBank/DDBJ whole genome shotgun (WGS) entry which is preliminary data.</text>
</comment>
<name>A0A0G1C6A4_9BACT</name>
<dbReference type="InterPro" id="IPR050190">
    <property type="entry name" value="UPF0213_domain"/>
</dbReference>
<protein>
    <submittedName>
        <fullName evidence="3">Excinuclease ABC C subunit domain-containing protein</fullName>
    </submittedName>
</protein>
<dbReference type="PANTHER" id="PTHR34477">
    <property type="entry name" value="UPF0213 PROTEIN YHBQ"/>
    <property type="match status" value="1"/>
</dbReference>
<dbReference type="PANTHER" id="PTHR34477:SF1">
    <property type="entry name" value="UPF0213 PROTEIN YHBQ"/>
    <property type="match status" value="1"/>
</dbReference>
<dbReference type="SUPFAM" id="SSF82771">
    <property type="entry name" value="GIY-YIG endonuclease"/>
    <property type="match status" value="1"/>
</dbReference>
<evidence type="ECO:0000313" key="4">
    <source>
        <dbReference type="Proteomes" id="UP000034320"/>
    </source>
</evidence>
<dbReference type="InterPro" id="IPR000305">
    <property type="entry name" value="GIY-YIG_endonuc"/>
</dbReference>
<dbReference type="EMBL" id="LCDD01000047">
    <property type="protein sequence ID" value="KKS45148.1"/>
    <property type="molecule type" value="Genomic_DNA"/>
</dbReference>
<proteinExistence type="inferred from homology"/>
<gene>
    <name evidence="3" type="ORF">UV09_C0047G0015</name>
</gene>
<dbReference type="Proteomes" id="UP000034320">
    <property type="component" value="Unassembled WGS sequence"/>
</dbReference>
<evidence type="ECO:0000256" key="1">
    <source>
        <dbReference type="ARBA" id="ARBA00007435"/>
    </source>
</evidence>
<dbReference type="InterPro" id="IPR035901">
    <property type="entry name" value="GIY-YIG_endonuc_sf"/>
</dbReference>
<organism evidence="3 4">
    <name type="scientific">Candidatus Gottesmanbacteria bacterium GW2011_GWA2_42_18</name>
    <dbReference type="NCBI Taxonomy" id="1618442"/>
    <lineage>
        <taxon>Bacteria</taxon>
        <taxon>Candidatus Gottesmaniibacteriota</taxon>
    </lineage>
</organism>
<dbReference type="Pfam" id="PF01541">
    <property type="entry name" value="GIY-YIG"/>
    <property type="match status" value="1"/>
</dbReference>
<dbReference type="Gene3D" id="3.40.1440.10">
    <property type="entry name" value="GIY-YIG endonuclease"/>
    <property type="match status" value="1"/>
</dbReference>
<evidence type="ECO:0000313" key="3">
    <source>
        <dbReference type="EMBL" id="KKS45148.1"/>
    </source>
</evidence>
<evidence type="ECO:0000259" key="2">
    <source>
        <dbReference type="PROSITE" id="PS50164"/>
    </source>
</evidence>
<sequence>MSREALCEVGHDNINIMYYAYILKLSDGSYYHGSSNNLKERYKCHENGDVDSTKNLRPIKLVFYAAFISKDKALEFEKYLKSSSGFAFRNKRLIDK</sequence>
<reference evidence="3 4" key="1">
    <citation type="journal article" date="2015" name="Nature">
        <title>rRNA introns, odd ribosomes, and small enigmatic genomes across a large radiation of phyla.</title>
        <authorList>
            <person name="Brown C.T."/>
            <person name="Hug L.A."/>
            <person name="Thomas B.C."/>
            <person name="Sharon I."/>
            <person name="Castelle C.J."/>
            <person name="Singh A."/>
            <person name="Wilkins M.J."/>
            <person name="Williams K.H."/>
            <person name="Banfield J.F."/>
        </authorList>
    </citation>
    <scope>NUCLEOTIDE SEQUENCE [LARGE SCALE GENOMIC DNA]</scope>
</reference>
<accession>A0A0G1C6A4</accession>
<dbReference type="PROSITE" id="PS50164">
    <property type="entry name" value="GIY_YIG"/>
    <property type="match status" value="1"/>
</dbReference>